<keyword evidence="15 24" id="KW-0472">Membrane</keyword>
<dbReference type="EC" id="2.7.7.41" evidence="6"/>
<evidence type="ECO:0000256" key="19">
    <source>
        <dbReference type="ARBA" id="ARBA00031825"/>
    </source>
</evidence>
<evidence type="ECO:0000256" key="5">
    <source>
        <dbReference type="ARBA" id="ARBA00010185"/>
    </source>
</evidence>
<feature type="transmembrane region" description="Helical" evidence="24">
    <location>
        <begin position="96"/>
        <end position="114"/>
    </location>
</feature>
<dbReference type="PANTHER" id="PTHR46382:SF1">
    <property type="entry name" value="PHOSPHATIDATE CYTIDYLYLTRANSFERASE"/>
    <property type="match status" value="1"/>
</dbReference>
<dbReference type="GeneID" id="85008107"/>
<dbReference type="EMBL" id="ACUX02000019">
    <property type="protein sequence ID" value="EEZ60364.1"/>
    <property type="molecule type" value="Genomic_DNA"/>
</dbReference>
<keyword evidence="26" id="KW-1185">Reference proteome</keyword>
<dbReference type="AlphaFoldDB" id="D0WJ16"/>
<evidence type="ECO:0000256" key="17">
    <source>
        <dbReference type="ARBA" id="ARBA00023264"/>
    </source>
</evidence>
<keyword evidence="8" id="KW-1003">Cell membrane</keyword>
<dbReference type="HOGENOM" id="CLU_037294_3_2_11"/>
<evidence type="ECO:0000256" key="3">
    <source>
        <dbReference type="ARBA" id="ARBA00005119"/>
    </source>
</evidence>
<feature type="transmembrane region" description="Helical" evidence="24">
    <location>
        <begin position="20"/>
        <end position="40"/>
    </location>
</feature>
<evidence type="ECO:0000256" key="6">
    <source>
        <dbReference type="ARBA" id="ARBA00012487"/>
    </source>
</evidence>
<dbReference type="PANTHER" id="PTHR46382">
    <property type="entry name" value="PHOSPHATIDATE CYTIDYLYLTRANSFERASE"/>
    <property type="match status" value="1"/>
</dbReference>
<keyword evidence="17" id="KW-1208">Phospholipid metabolism</keyword>
<sequence>MTEGPKGTGERRRPAKKSDLGVRFASGTVYFVLTVGLILAGTVTTLVYFCIVAGLVSYEFFGLLRHDAKRPNDLLGIVAAVLYPPVMWLYGFVGVGVLSTSLILALLIWYVFYSRSRVVDVGASIFVALYAGFLPCGFLLVREAVPGFWGGILVLGIMCGVWLNDVFAYLIGRRFGKHKLAPRVSPKKTWEGFIAGMVASVGVWCAIALIPPVDMGFVEASAFGVLCGLAGILGDLAESRFKRNSGVKDSGTIMPGHGGMMDRVDSMIAVSFVSAFLLFGGGCIPYVL</sequence>
<evidence type="ECO:0000313" key="25">
    <source>
        <dbReference type="EMBL" id="EEZ60364.1"/>
    </source>
</evidence>
<feature type="transmembrane region" description="Helical" evidence="24">
    <location>
        <begin position="121"/>
        <end position="141"/>
    </location>
</feature>
<evidence type="ECO:0000256" key="22">
    <source>
        <dbReference type="ARBA" id="ARBA00032743"/>
    </source>
</evidence>
<evidence type="ECO:0000256" key="16">
    <source>
        <dbReference type="ARBA" id="ARBA00023209"/>
    </source>
</evidence>
<comment type="pathway">
    <text evidence="3">Phospholipid metabolism; CDP-diacylglycerol biosynthesis; CDP-diacylglycerol from sn-glycerol 3-phosphate: step 3/3.</text>
</comment>
<feature type="transmembrane region" description="Helical" evidence="24">
    <location>
        <begin position="147"/>
        <end position="171"/>
    </location>
</feature>
<evidence type="ECO:0000256" key="10">
    <source>
        <dbReference type="ARBA" id="ARBA00022679"/>
    </source>
</evidence>
<keyword evidence="16" id="KW-0594">Phospholipid biosynthesis</keyword>
<evidence type="ECO:0000256" key="4">
    <source>
        <dbReference type="ARBA" id="ARBA00005189"/>
    </source>
</evidence>
<feature type="transmembrane region" description="Helical" evidence="24">
    <location>
        <begin position="192"/>
        <end position="210"/>
    </location>
</feature>
<dbReference type="eggNOG" id="COG0575">
    <property type="taxonomic scope" value="Bacteria"/>
</dbReference>
<comment type="caution">
    <text evidence="25">The sequence shown here is derived from an EMBL/GenBank/DDBJ whole genome shotgun (WGS) entry which is preliminary data.</text>
</comment>
<feature type="transmembrane region" description="Helical" evidence="24">
    <location>
        <begin position="216"/>
        <end position="236"/>
    </location>
</feature>
<name>D0WJ16_SLAES</name>
<dbReference type="Proteomes" id="UP000006001">
    <property type="component" value="Unassembled WGS sequence"/>
</dbReference>
<evidence type="ECO:0000256" key="7">
    <source>
        <dbReference type="ARBA" id="ARBA00019373"/>
    </source>
</evidence>
<organism evidence="25 26">
    <name type="scientific">Slackia exigua (strain ATCC 700122 / DSM 15923 / CIP 105133 / JCM 11022 / KCTC 5966 / S-7)</name>
    <dbReference type="NCBI Taxonomy" id="649764"/>
    <lineage>
        <taxon>Bacteria</taxon>
        <taxon>Bacillati</taxon>
        <taxon>Actinomycetota</taxon>
        <taxon>Coriobacteriia</taxon>
        <taxon>Eggerthellales</taxon>
        <taxon>Eggerthellaceae</taxon>
        <taxon>Slackia</taxon>
    </lineage>
</organism>
<evidence type="ECO:0000256" key="21">
    <source>
        <dbReference type="ARBA" id="ARBA00032396"/>
    </source>
</evidence>
<dbReference type="GO" id="GO:0005886">
    <property type="term" value="C:plasma membrane"/>
    <property type="evidence" value="ECO:0007669"/>
    <property type="project" value="UniProtKB-SubCell"/>
</dbReference>
<keyword evidence="11 24" id="KW-0812">Transmembrane</keyword>
<comment type="pathway">
    <text evidence="4">Lipid metabolism.</text>
</comment>
<feature type="transmembrane region" description="Helical" evidence="24">
    <location>
        <begin position="267"/>
        <end position="287"/>
    </location>
</feature>
<gene>
    <name evidence="25" type="primary">cdsA</name>
    <name evidence="25" type="ORF">HMPREF0762_01841</name>
</gene>
<proteinExistence type="inferred from homology"/>
<dbReference type="STRING" id="649764.HMPREF0762_01841"/>
<reference evidence="25" key="1">
    <citation type="submission" date="2009-10" db="EMBL/GenBank/DDBJ databases">
        <authorList>
            <person name="Weinstock G."/>
            <person name="Sodergren E."/>
            <person name="Clifton S."/>
            <person name="Fulton L."/>
            <person name="Fulton B."/>
            <person name="Courtney L."/>
            <person name="Fronick C."/>
            <person name="Harrison M."/>
            <person name="Strong C."/>
            <person name="Farmer C."/>
            <person name="Delahaunty K."/>
            <person name="Markovic C."/>
            <person name="Hall O."/>
            <person name="Minx P."/>
            <person name="Tomlinson C."/>
            <person name="Mitreva M."/>
            <person name="Nelson J."/>
            <person name="Hou S."/>
            <person name="Wollam A."/>
            <person name="Pepin K.H."/>
            <person name="Johnson M."/>
            <person name="Bhonagiri V."/>
            <person name="Nash W.E."/>
            <person name="Warren W."/>
            <person name="Chinwalla A."/>
            <person name="Mardis E.R."/>
            <person name="Wilson R.K."/>
        </authorList>
    </citation>
    <scope>NUCLEOTIDE SEQUENCE [LARGE SCALE GENOMIC DNA]</scope>
    <source>
        <strain evidence="25">ATCC 700122</strain>
    </source>
</reference>
<protein>
    <recommendedName>
        <fullName evidence="7">Phosphatidate cytidylyltransferase</fullName>
        <ecNumber evidence="6">2.7.7.41</ecNumber>
    </recommendedName>
    <alternativeName>
        <fullName evidence="20">CDP-DAG synthase</fullName>
    </alternativeName>
    <alternativeName>
        <fullName evidence="22">CDP-DG synthase</fullName>
    </alternativeName>
    <alternativeName>
        <fullName evidence="18">CDP-diacylglycerol synthase</fullName>
    </alternativeName>
    <alternativeName>
        <fullName evidence="21">CDP-diglyceride pyrophosphorylase</fullName>
    </alternativeName>
    <alternativeName>
        <fullName evidence="23">CDP-diglyceride synthase</fullName>
    </alternativeName>
    <alternativeName>
        <fullName evidence="19">CTP:phosphatidate cytidylyltransferase</fullName>
    </alternativeName>
</protein>
<evidence type="ECO:0000256" key="11">
    <source>
        <dbReference type="ARBA" id="ARBA00022692"/>
    </source>
</evidence>
<evidence type="ECO:0000313" key="26">
    <source>
        <dbReference type="Proteomes" id="UP000006001"/>
    </source>
</evidence>
<evidence type="ECO:0000256" key="14">
    <source>
        <dbReference type="ARBA" id="ARBA00023098"/>
    </source>
</evidence>
<comment type="similarity">
    <text evidence="5">Belongs to the CDS family.</text>
</comment>
<evidence type="ECO:0000256" key="23">
    <source>
        <dbReference type="ARBA" id="ARBA00033406"/>
    </source>
</evidence>
<keyword evidence="10 25" id="KW-0808">Transferase</keyword>
<evidence type="ECO:0000256" key="24">
    <source>
        <dbReference type="SAM" id="Phobius"/>
    </source>
</evidence>
<evidence type="ECO:0000256" key="9">
    <source>
        <dbReference type="ARBA" id="ARBA00022516"/>
    </source>
</evidence>
<evidence type="ECO:0000256" key="1">
    <source>
        <dbReference type="ARBA" id="ARBA00001698"/>
    </source>
</evidence>
<dbReference type="GO" id="GO:0016024">
    <property type="term" value="P:CDP-diacylglycerol biosynthetic process"/>
    <property type="evidence" value="ECO:0007669"/>
    <property type="project" value="TreeGrafter"/>
</dbReference>
<keyword evidence="14" id="KW-0443">Lipid metabolism</keyword>
<evidence type="ECO:0000256" key="2">
    <source>
        <dbReference type="ARBA" id="ARBA00004651"/>
    </source>
</evidence>
<dbReference type="RefSeq" id="WP_006363122.1">
    <property type="nucleotide sequence ID" value="NZ_GG700631.1"/>
</dbReference>
<accession>D0WJ16</accession>
<keyword evidence="13 24" id="KW-1133">Transmembrane helix</keyword>
<evidence type="ECO:0000256" key="18">
    <source>
        <dbReference type="ARBA" id="ARBA00029893"/>
    </source>
</evidence>
<evidence type="ECO:0000256" key="13">
    <source>
        <dbReference type="ARBA" id="ARBA00022989"/>
    </source>
</evidence>
<keyword evidence="12 25" id="KW-0548">Nucleotidyltransferase</keyword>
<evidence type="ECO:0000256" key="20">
    <source>
        <dbReference type="ARBA" id="ARBA00032253"/>
    </source>
</evidence>
<comment type="catalytic activity">
    <reaction evidence="1">
        <text>a 1,2-diacyl-sn-glycero-3-phosphate + CTP + H(+) = a CDP-1,2-diacyl-sn-glycerol + diphosphate</text>
        <dbReference type="Rhea" id="RHEA:16229"/>
        <dbReference type="ChEBI" id="CHEBI:15378"/>
        <dbReference type="ChEBI" id="CHEBI:33019"/>
        <dbReference type="ChEBI" id="CHEBI:37563"/>
        <dbReference type="ChEBI" id="CHEBI:58332"/>
        <dbReference type="ChEBI" id="CHEBI:58608"/>
        <dbReference type="EC" id="2.7.7.41"/>
    </reaction>
</comment>
<evidence type="ECO:0000256" key="8">
    <source>
        <dbReference type="ARBA" id="ARBA00022475"/>
    </source>
</evidence>
<dbReference type="Pfam" id="PF01148">
    <property type="entry name" value="CTP_transf_1"/>
    <property type="match status" value="1"/>
</dbReference>
<dbReference type="OrthoDB" id="9799199at2"/>
<dbReference type="GO" id="GO:0004605">
    <property type="term" value="F:phosphatidate cytidylyltransferase activity"/>
    <property type="evidence" value="ECO:0007669"/>
    <property type="project" value="UniProtKB-EC"/>
</dbReference>
<evidence type="ECO:0000256" key="15">
    <source>
        <dbReference type="ARBA" id="ARBA00023136"/>
    </source>
</evidence>
<keyword evidence="9" id="KW-0444">Lipid biosynthesis</keyword>
<comment type="subcellular location">
    <subcellularLocation>
        <location evidence="2">Cell membrane</location>
        <topology evidence="2">Multi-pass membrane protein</topology>
    </subcellularLocation>
</comment>
<evidence type="ECO:0000256" key="12">
    <source>
        <dbReference type="ARBA" id="ARBA00022695"/>
    </source>
</evidence>